<dbReference type="InterPro" id="IPR036380">
    <property type="entry name" value="Isochorismatase-like_sf"/>
</dbReference>
<dbReference type="RefSeq" id="WP_163140786.1">
    <property type="nucleotide sequence ID" value="NZ_CP044450.1"/>
</dbReference>
<dbReference type="FunFam" id="3.40.50.850:FF:000006">
    <property type="entry name" value="Bifunctional pyrazinamidase/nicotinamidase"/>
    <property type="match status" value="1"/>
</dbReference>
<comment type="pathway">
    <text evidence="5">Cofactor biosynthesis; nicotinate biosynthesis; nicotinate from nicotinamide: step 1/1.</text>
</comment>
<dbReference type="AlphaFoldDB" id="A0A6C0Y868"/>
<comment type="similarity">
    <text evidence="1">Belongs to the isochorismatase family.</text>
</comment>
<evidence type="ECO:0000256" key="3">
    <source>
        <dbReference type="ARBA" id="ARBA00022723"/>
    </source>
</evidence>
<gene>
    <name evidence="10" type="primary">pncA</name>
    <name evidence="10" type="ORF">FSC09_00365</name>
    <name evidence="11" type="ORF">G0027_08885</name>
</gene>
<dbReference type="SUPFAM" id="SSF52499">
    <property type="entry name" value="Isochorismatase-like hydrolases"/>
    <property type="match status" value="1"/>
</dbReference>
<evidence type="ECO:0000256" key="2">
    <source>
        <dbReference type="ARBA" id="ARBA00022642"/>
    </source>
</evidence>
<dbReference type="InterPro" id="IPR000868">
    <property type="entry name" value="Isochorismatase-like_dom"/>
</dbReference>
<organism evidence="10 12">
    <name type="scientific">Acinetobacter indicus</name>
    <dbReference type="NCBI Taxonomy" id="756892"/>
    <lineage>
        <taxon>Bacteria</taxon>
        <taxon>Pseudomonadati</taxon>
        <taxon>Pseudomonadota</taxon>
        <taxon>Gammaproteobacteria</taxon>
        <taxon>Moraxellales</taxon>
        <taxon>Moraxellaceae</taxon>
        <taxon>Acinetobacter</taxon>
    </lineage>
</organism>
<dbReference type="EC" id="3.5.1.19" evidence="6"/>
<dbReference type="Proteomes" id="UP000503440">
    <property type="component" value="Chromosome"/>
</dbReference>
<dbReference type="EMBL" id="CP048654">
    <property type="protein sequence ID" value="QOW42958.1"/>
    <property type="molecule type" value="Genomic_DNA"/>
</dbReference>
<reference evidence="10 12" key="1">
    <citation type="submission" date="2019-09" db="EMBL/GenBank/DDBJ databases">
        <title>Non-baumannii Acinetobacter spp. carrying blaNDM-1 isolated in China.</title>
        <authorList>
            <person name="Cui C."/>
            <person name="Chen C."/>
            <person name="Sun J."/>
            <person name="Liu Y."/>
        </authorList>
    </citation>
    <scope>NUCLEOTIDE SEQUENCE [LARGE SCALE GENOMIC DNA]</scope>
    <source>
        <strain evidence="10 12">B18</strain>
    </source>
</reference>
<evidence type="ECO:0000256" key="4">
    <source>
        <dbReference type="ARBA" id="ARBA00022801"/>
    </source>
</evidence>
<dbReference type="Proteomes" id="UP000593812">
    <property type="component" value="Chromosome"/>
</dbReference>
<accession>A0A6C0Y868</accession>
<dbReference type="EMBL" id="CP044455">
    <property type="protein sequence ID" value="QIC68990.1"/>
    <property type="molecule type" value="Genomic_DNA"/>
</dbReference>
<keyword evidence="2" id="KW-0662">Pyridine nucleotide biosynthesis</keyword>
<evidence type="ECO:0000256" key="8">
    <source>
        <dbReference type="ARBA" id="ARBA00072277"/>
    </source>
</evidence>
<protein>
    <recommendedName>
        <fullName evidence="8">Nicotinamidase</fullName>
        <ecNumber evidence="6">3.5.1.19</ecNumber>
    </recommendedName>
    <alternativeName>
        <fullName evidence="7">Nicotinamide deamidase</fullName>
    </alternativeName>
</protein>
<keyword evidence="4 10" id="KW-0378">Hydrolase</keyword>
<dbReference type="Pfam" id="PF00857">
    <property type="entry name" value="Isochorismatase"/>
    <property type="match status" value="1"/>
</dbReference>
<dbReference type="InterPro" id="IPR052347">
    <property type="entry name" value="Isochorismatase_Nicotinamidase"/>
</dbReference>
<keyword evidence="3" id="KW-0479">Metal-binding</keyword>
<dbReference type="GO" id="GO:0019363">
    <property type="term" value="P:pyridine nucleotide biosynthetic process"/>
    <property type="evidence" value="ECO:0007669"/>
    <property type="project" value="UniProtKB-KW"/>
</dbReference>
<evidence type="ECO:0000313" key="11">
    <source>
        <dbReference type="EMBL" id="QOW42958.1"/>
    </source>
</evidence>
<dbReference type="GO" id="GO:0008936">
    <property type="term" value="F:nicotinamidase activity"/>
    <property type="evidence" value="ECO:0007669"/>
    <property type="project" value="UniProtKB-EC"/>
</dbReference>
<dbReference type="NCBIfam" id="NF008623">
    <property type="entry name" value="PRK11609.1"/>
    <property type="match status" value="1"/>
</dbReference>
<proteinExistence type="inferred from homology"/>
<feature type="domain" description="Isochorismatase-like" evidence="9">
    <location>
        <begin position="5"/>
        <end position="196"/>
    </location>
</feature>
<evidence type="ECO:0000256" key="1">
    <source>
        <dbReference type="ARBA" id="ARBA00006336"/>
    </source>
</evidence>
<reference evidence="11 13" key="2">
    <citation type="submission" date="2020-02" db="EMBL/GenBank/DDBJ databases">
        <title>Tigecycline-resistant Acinetobacter species from pigs and migratory birds.</title>
        <authorList>
            <person name="Chen C."/>
            <person name="Sun J."/>
            <person name="Liao X.-P."/>
            <person name="Liu Y.-H."/>
        </authorList>
    </citation>
    <scope>NUCLEOTIDE SEQUENCE [LARGE SCALE GENOMIC DNA]</scope>
    <source>
        <strain evidence="11 13">C15_T</strain>
    </source>
</reference>
<evidence type="ECO:0000313" key="12">
    <source>
        <dbReference type="Proteomes" id="UP000503440"/>
    </source>
</evidence>
<dbReference type="PANTHER" id="PTHR11080:SF2">
    <property type="entry name" value="LD05707P"/>
    <property type="match status" value="1"/>
</dbReference>
<dbReference type="PANTHER" id="PTHR11080">
    <property type="entry name" value="PYRAZINAMIDASE/NICOTINAMIDASE"/>
    <property type="match status" value="1"/>
</dbReference>
<dbReference type="CDD" id="cd01011">
    <property type="entry name" value="nicotinamidase"/>
    <property type="match status" value="1"/>
</dbReference>
<evidence type="ECO:0000313" key="10">
    <source>
        <dbReference type="EMBL" id="QIC68990.1"/>
    </source>
</evidence>
<evidence type="ECO:0000259" key="9">
    <source>
        <dbReference type="Pfam" id="PF00857"/>
    </source>
</evidence>
<dbReference type="GO" id="GO:0046872">
    <property type="term" value="F:metal ion binding"/>
    <property type="evidence" value="ECO:0007669"/>
    <property type="project" value="UniProtKB-KW"/>
</dbReference>
<dbReference type="Gene3D" id="3.40.50.850">
    <property type="entry name" value="Isochorismatase-like"/>
    <property type="match status" value="1"/>
</dbReference>
<sequence length="218" mass="23649">MQAQTALIVVDVQNGFTPGGNLAVADADQIIPIINQLGQVFDNIVLTQDWHPQNHISFADNHPGKQPYEVVMLEYGEQVLWPAHCVQGTADAELHPALDLPQAQLIIRKGFHAQIDSYSAFMEADQKTTTGLAGYLKARGIDTVFITGIATDFCVAWTAIDACKLGFNTFVIADASKGIDLKGSLQHAWQEMLAHGVKRVYSKDVLGLLQPAAQPSLA</sequence>
<evidence type="ECO:0000256" key="5">
    <source>
        <dbReference type="ARBA" id="ARBA00037900"/>
    </source>
</evidence>
<evidence type="ECO:0000313" key="13">
    <source>
        <dbReference type="Proteomes" id="UP000593812"/>
    </source>
</evidence>
<name>A0A6C0Y868_9GAMM</name>
<evidence type="ECO:0000256" key="7">
    <source>
        <dbReference type="ARBA" id="ARBA00043224"/>
    </source>
</evidence>
<evidence type="ECO:0000256" key="6">
    <source>
        <dbReference type="ARBA" id="ARBA00039017"/>
    </source>
</evidence>